<evidence type="ECO:0000256" key="1">
    <source>
        <dbReference type="ARBA" id="ARBA00022679"/>
    </source>
</evidence>
<evidence type="ECO:0000256" key="4">
    <source>
        <dbReference type="ARBA" id="ARBA00022840"/>
    </source>
</evidence>
<dbReference type="GO" id="GO:0005524">
    <property type="term" value="F:ATP binding"/>
    <property type="evidence" value="ECO:0007669"/>
    <property type="project" value="UniProtKB-UniRule"/>
</dbReference>
<organism evidence="8 9">
    <name type="scientific">Photobacterium aphoticum</name>
    <dbReference type="NCBI Taxonomy" id="754436"/>
    <lineage>
        <taxon>Bacteria</taxon>
        <taxon>Pseudomonadati</taxon>
        <taxon>Pseudomonadota</taxon>
        <taxon>Gammaproteobacteria</taxon>
        <taxon>Vibrionales</taxon>
        <taxon>Vibrionaceae</taxon>
        <taxon>Photobacterium</taxon>
    </lineage>
</organism>
<evidence type="ECO:0000313" key="9">
    <source>
        <dbReference type="Proteomes" id="UP000029227"/>
    </source>
</evidence>
<dbReference type="InterPro" id="IPR017441">
    <property type="entry name" value="Protein_kinase_ATP_BS"/>
</dbReference>
<reference evidence="8 9" key="1">
    <citation type="journal article" date="2014" name="Genome Announc.">
        <title>Draft Genome Sequences of Two Vibrionaceae Species, Vibrio ponticus C121 and Photobacterium aphoticum C119, Isolated as Coral Reef Microbiota.</title>
        <authorList>
            <person name="Al-saari N."/>
            <person name="Meirelles P.M."/>
            <person name="Mino S."/>
            <person name="Suda W."/>
            <person name="Oshima K."/>
            <person name="Hattori M."/>
            <person name="Ohkuma M."/>
            <person name="Thompson F.L."/>
            <person name="Gomez-Gil B."/>
            <person name="Sawabe T."/>
            <person name="Sawabe T."/>
        </authorList>
    </citation>
    <scope>NUCLEOTIDE SEQUENCE [LARGE SCALE GENOMIC DNA]</scope>
    <source>
        <strain evidence="8 9">JCM 19237</strain>
    </source>
</reference>
<keyword evidence="3 8" id="KW-0418">Kinase</keyword>
<dbReference type="CDD" id="cd14014">
    <property type="entry name" value="STKc_PknB_like"/>
    <property type="match status" value="1"/>
</dbReference>
<protein>
    <submittedName>
        <fullName evidence="8">Serine/threonine protein kinase</fullName>
    </submittedName>
</protein>
<keyword evidence="1" id="KW-0808">Transferase</keyword>
<keyword evidence="6" id="KW-0472">Membrane</keyword>
<dbReference type="PROSITE" id="PS00107">
    <property type="entry name" value="PROTEIN_KINASE_ATP"/>
    <property type="match status" value="1"/>
</dbReference>
<dbReference type="InterPro" id="IPR000719">
    <property type="entry name" value="Prot_kinase_dom"/>
</dbReference>
<dbReference type="SMART" id="SM00220">
    <property type="entry name" value="S_TKc"/>
    <property type="match status" value="1"/>
</dbReference>
<dbReference type="eggNOG" id="COG0515">
    <property type="taxonomic scope" value="Bacteria"/>
</dbReference>
<dbReference type="AlphaFoldDB" id="A0A090QNU2"/>
<dbReference type="PANTHER" id="PTHR43289:SF34">
    <property type="entry name" value="SERINE_THREONINE-PROTEIN KINASE YBDM-RELATED"/>
    <property type="match status" value="1"/>
</dbReference>
<proteinExistence type="predicted"/>
<dbReference type="PROSITE" id="PS50011">
    <property type="entry name" value="PROTEIN_KINASE_DOM"/>
    <property type="match status" value="1"/>
</dbReference>
<evidence type="ECO:0000256" key="2">
    <source>
        <dbReference type="ARBA" id="ARBA00022741"/>
    </source>
</evidence>
<feature type="binding site" evidence="5">
    <location>
        <position position="107"/>
    </location>
    <ligand>
        <name>ATP</name>
        <dbReference type="ChEBI" id="CHEBI:30616"/>
    </ligand>
</feature>
<dbReference type="Gene3D" id="1.10.510.10">
    <property type="entry name" value="Transferase(Phosphotransferase) domain 1"/>
    <property type="match status" value="1"/>
</dbReference>
<dbReference type="SUPFAM" id="SSF56112">
    <property type="entry name" value="Protein kinase-like (PK-like)"/>
    <property type="match status" value="1"/>
</dbReference>
<keyword evidence="2 5" id="KW-0547">Nucleotide-binding</keyword>
<gene>
    <name evidence="8" type="ORF">JCM19237_1243</name>
</gene>
<dbReference type="Proteomes" id="UP000029227">
    <property type="component" value="Unassembled WGS sequence"/>
</dbReference>
<keyword evidence="6" id="KW-1133">Transmembrane helix</keyword>
<keyword evidence="8" id="KW-0723">Serine/threonine-protein kinase</keyword>
<dbReference type="STRING" id="754436.JCM19237_1243"/>
<dbReference type="PROSITE" id="PS00108">
    <property type="entry name" value="PROTEIN_KINASE_ST"/>
    <property type="match status" value="1"/>
</dbReference>
<dbReference type="InterPro" id="IPR008271">
    <property type="entry name" value="Ser/Thr_kinase_AS"/>
</dbReference>
<accession>A0A090QNU2</accession>
<dbReference type="Gene3D" id="3.30.200.20">
    <property type="entry name" value="Phosphorylase Kinase, domain 1"/>
    <property type="match status" value="1"/>
</dbReference>
<evidence type="ECO:0000256" key="6">
    <source>
        <dbReference type="SAM" id="Phobius"/>
    </source>
</evidence>
<dbReference type="Pfam" id="PF00069">
    <property type="entry name" value="Pkinase"/>
    <property type="match status" value="1"/>
</dbReference>
<keyword evidence="4 5" id="KW-0067">ATP-binding</keyword>
<dbReference type="GO" id="GO:0004674">
    <property type="term" value="F:protein serine/threonine kinase activity"/>
    <property type="evidence" value="ECO:0007669"/>
    <property type="project" value="UniProtKB-KW"/>
</dbReference>
<sequence>MEDSSTVTQVYYDLLDLSEEAKHSFLQDLAHTQPALYQQLLPLLQSDSQLTQLLGFHVDQLVEADLDFSGRTIDKYQLTHELGRGGMGVVYAAHRADETFEQQLAIKFIQPTLIQILGKRALFTEAQLLARLNHPCIAKVFDGGEYEECVYIVMEKVEGKTLDRFVHEHKPDTQGKLTLFKRICHAIEHAHQNQILHADIKPENILVDRDFQPKLLDFNLTQTRHRKNNVNAGELIAFSEQYASPEHQAGQFLTQQSDIFSLGKILAMLFPEAHGDIQVVIEKATAHDPQDRYASATELRQDIEHIQLYRPISLKQHLPLYCTQRLIQRRPLPAAMVALLVVCAVAFSSVLMVQNHRLAEEKMVAENMMFEVTSMMFHARGSENA</sequence>
<feature type="transmembrane region" description="Helical" evidence="6">
    <location>
        <begin position="332"/>
        <end position="353"/>
    </location>
</feature>
<comment type="caution">
    <text evidence="8">The sequence shown here is derived from an EMBL/GenBank/DDBJ whole genome shotgun (WGS) entry which is preliminary data.</text>
</comment>
<name>A0A090QNU2_9GAMM</name>
<keyword evidence="6" id="KW-0812">Transmembrane</keyword>
<dbReference type="InterPro" id="IPR011009">
    <property type="entry name" value="Kinase-like_dom_sf"/>
</dbReference>
<dbReference type="EMBL" id="BBMN01000004">
    <property type="protein sequence ID" value="GAL04571.1"/>
    <property type="molecule type" value="Genomic_DNA"/>
</dbReference>
<evidence type="ECO:0000256" key="5">
    <source>
        <dbReference type="PROSITE-ProRule" id="PRU10141"/>
    </source>
</evidence>
<dbReference type="PANTHER" id="PTHR43289">
    <property type="entry name" value="MITOGEN-ACTIVATED PROTEIN KINASE KINASE KINASE 20-RELATED"/>
    <property type="match status" value="1"/>
</dbReference>
<evidence type="ECO:0000313" key="8">
    <source>
        <dbReference type="EMBL" id="GAL04571.1"/>
    </source>
</evidence>
<feature type="domain" description="Protein kinase" evidence="7">
    <location>
        <begin position="76"/>
        <end position="327"/>
    </location>
</feature>
<evidence type="ECO:0000259" key="7">
    <source>
        <dbReference type="PROSITE" id="PS50011"/>
    </source>
</evidence>
<evidence type="ECO:0000256" key="3">
    <source>
        <dbReference type="ARBA" id="ARBA00022777"/>
    </source>
</evidence>